<keyword evidence="11" id="KW-0238">DNA-binding</keyword>
<feature type="compositionally biased region" description="Polar residues" evidence="18">
    <location>
        <begin position="1846"/>
        <end position="1855"/>
    </location>
</feature>
<keyword evidence="8" id="KW-0648">Protein biosynthesis</keyword>
<dbReference type="InterPro" id="IPR015300">
    <property type="entry name" value="DNA-bd_pseudobarrel_sf"/>
</dbReference>
<protein>
    <recommendedName>
        <fullName evidence="15">Eukaryotic translation initiation factor 4G</fullName>
    </recommendedName>
    <alternativeName>
        <fullName evidence="16">Protein synthesis initiation factor 4G</fullName>
    </alternativeName>
</protein>
<feature type="compositionally biased region" description="Polar residues" evidence="18">
    <location>
        <begin position="1712"/>
        <end position="1726"/>
    </location>
</feature>
<dbReference type="InterPro" id="IPR000811">
    <property type="entry name" value="Glyco_trans_35"/>
</dbReference>
<dbReference type="Pfam" id="PF02847">
    <property type="entry name" value="MA3"/>
    <property type="match status" value="1"/>
</dbReference>
<feature type="repeat" description="PPR" evidence="17">
    <location>
        <begin position="557"/>
        <end position="591"/>
    </location>
</feature>
<comment type="subcellular location">
    <subcellularLocation>
        <location evidence="1">Nucleus</location>
    </subcellularLocation>
</comment>
<dbReference type="GO" id="GO:0003677">
    <property type="term" value="F:DNA binding"/>
    <property type="evidence" value="ECO:0007669"/>
    <property type="project" value="UniProtKB-KW"/>
</dbReference>
<dbReference type="PANTHER" id="PTHR23253">
    <property type="entry name" value="EUKARYOTIC TRANSLATION INITIATION FACTOR 4 GAMMA"/>
    <property type="match status" value="1"/>
</dbReference>
<dbReference type="PROSITE" id="PS51366">
    <property type="entry name" value="MI"/>
    <property type="match status" value="1"/>
</dbReference>
<feature type="compositionally biased region" description="Polar residues" evidence="18">
    <location>
        <begin position="2898"/>
        <end position="2912"/>
    </location>
</feature>
<dbReference type="GO" id="GO:0006417">
    <property type="term" value="P:regulation of translation"/>
    <property type="evidence" value="ECO:0007669"/>
    <property type="project" value="UniProtKB-KW"/>
</dbReference>
<feature type="repeat" description="PPR" evidence="17">
    <location>
        <begin position="140"/>
        <end position="174"/>
    </location>
</feature>
<comment type="similarity">
    <text evidence="3">Belongs to the glycogen phosphorylase family.</text>
</comment>
<dbReference type="InterPro" id="IPR003891">
    <property type="entry name" value="Initiation_fac_eIF4g_MI"/>
</dbReference>
<dbReference type="Pfam" id="PF01780">
    <property type="entry name" value="Ribosomal_L37ae"/>
    <property type="match status" value="1"/>
</dbReference>
<feature type="compositionally biased region" description="Basic and acidic residues" evidence="18">
    <location>
        <begin position="2045"/>
        <end position="2083"/>
    </location>
</feature>
<dbReference type="GO" id="GO:0005634">
    <property type="term" value="C:nucleus"/>
    <property type="evidence" value="ECO:0007669"/>
    <property type="project" value="UniProtKB-SubCell"/>
</dbReference>
<evidence type="ECO:0000256" key="4">
    <source>
        <dbReference type="ARBA" id="ARBA00008672"/>
    </source>
</evidence>
<feature type="repeat" description="PPR" evidence="17">
    <location>
        <begin position="487"/>
        <end position="521"/>
    </location>
</feature>
<feature type="compositionally biased region" description="Polar residues" evidence="18">
    <location>
        <begin position="2002"/>
        <end position="2012"/>
    </location>
</feature>
<keyword evidence="7" id="KW-0810">Translation regulation</keyword>
<dbReference type="InterPro" id="IPR003890">
    <property type="entry name" value="MIF4G-like_typ-3"/>
</dbReference>
<evidence type="ECO:0000256" key="13">
    <source>
        <dbReference type="ARBA" id="ARBA00023242"/>
    </source>
</evidence>
<feature type="compositionally biased region" description="Low complexity" evidence="18">
    <location>
        <begin position="1361"/>
        <end position="1372"/>
    </location>
</feature>
<dbReference type="Proteomes" id="UP000823749">
    <property type="component" value="Chromosome 7"/>
</dbReference>
<comment type="similarity">
    <text evidence="4">Belongs to the eukaryotic ribosomal protein eL43 family.</text>
</comment>
<dbReference type="GO" id="GO:0016281">
    <property type="term" value="C:eukaryotic translation initiation factor 4F complex"/>
    <property type="evidence" value="ECO:0007669"/>
    <property type="project" value="TreeGrafter"/>
</dbReference>
<evidence type="ECO:0000256" key="11">
    <source>
        <dbReference type="ARBA" id="ARBA00023125"/>
    </source>
</evidence>
<feature type="compositionally biased region" description="Acidic residues" evidence="18">
    <location>
        <begin position="2642"/>
        <end position="2651"/>
    </location>
</feature>
<dbReference type="SMART" id="SM00544">
    <property type="entry name" value="MA3"/>
    <property type="match status" value="1"/>
</dbReference>
<dbReference type="Gene3D" id="3.40.50.2000">
    <property type="entry name" value="Glycogen Phosphorylase B"/>
    <property type="match status" value="2"/>
</dbReference>
<feature type="region of interest" description="Disordered" evidence="18">
    <location>
        <begin position="2891"/>
        <end position="2916"/>
    </location>
</feature>
<dbReference type="SUPFAM" id="SSF81901">
    <property type="entry name" value="HCP-like"/>
    <property type="match status" value="1"/>
</dbReference>
<feature type="compositionally biased region" description="Polar residues" evidence="18">
    <location>
        <begin position="1755"/>
        <end position="1798"/>
    </location>
</feature>
<feature type="repeat" description="PPR" evidence="17">
    <location>
        <begin position="627"/>
        <end position="661"/>
    </location>
</feature>
<feature type="compositionally biased region" description="Basic and acidic residues" evidence="18">
    <location>
        <begin position="1501"/>
        <end position="1512"/>
    </location>
</feature>
<evidence type="ECO:0000256" key="9">
    <source>
        <dbReference type="ARBA" id="ARBA00022980"/>
    </source>
</evidence>
<dbReference type="PROSITE" id="PS51375">
    <property type="entry name" value="PPR"/>
    <property type="match status" value="14"/>
</dbReference>
<feature type="compositionally biased region" description="Polar residues" evidence="18">
    <location>
        <begin position="2084"/>
        <end position="2113"/>
    </location>
</feature>
<dbReference type="InterPro" id="IPR016024">
    <property type="entry name" value="ARM-type_fold"/>
</dbReference>
<feature type="compositionally biased region" description="Basic and acidic residues" evidence="18">
    <location>
        <begin position="1313"/>
        <end position="1324"/>
    </location>
</feature>
<dbReference type="InterPro" id="IPR011332">
    <property type="entry name" value="Ribosomal_zn-bd"/>
</dbReference>
<feature type="repeat" description="PPR" evidence="17">
    <location>
        <begin position="210"/>
        <end position="244"/>
    </location>
</feature>
<evidence type="ECO:0000256" key="7">
    <source>
        <dbReference type="ARBA" id="ARBA00022845"/>
    </source>
</evidence>
<feature type="repeat" description="PPR" evidence="17">
    <location>
        <begin position="417"/>
        <end position="451"/>
    </location>
</feature>
<feature type="compositionally biased region" description="Low complexity" evidence="18">
    <location>
        <begin position="2154"/>
        <end position="2169"/>
    </location>
</feature>
<feature type="region of interest" description="Disordered" evidence="18">
    <location>
        <begin position="2407"/>
        <end position="2439"/>
    </location>
</feature>
<evidence type="ECO:0000256" key="17">
    <source>
        <dbReference type="PROSITE-ProRule" id="PRU00708"/>
    </source>
</evidence>
<dbReference type="Pfam" id="PF02854">
    <property type="entry name" value="MIF4G"/>
    <property type="match status" value="1"/>
</dbReference>
<feature type="repeat" description="PPR" evidence="17">
    <location>
        <begin position="347"/>
        <end position="381"/>
    </location>
</feature>
<keyword evidence="21" id="KW-1185">Reference proteome</keyword>
<keyword evidence="6" id="KW-0677">Repeat</keyword>
<evidence type="ECO:0000256" key="15">
    <source>
        <dbReference type="ARBA" id="ARBA00067320"/>
    </source>
</evidence>
<dbReference type="InterPro" id="IPR002885">
    <property type="entry name" value="PPR_rpt"/>
</dbReference>
<feature type="compositionally biased region" description="Basic and acidic residues" evidence="18">
    <location>
        <begin position="2418"/>
        <end position="2433"/>
    </location>
</feature>
<feature type="region of interest" description="Disordered" evidence="18">
    <location>
        <begin position="2636"/>
        <end position="2665"/>
    </location>
</feature>
<dbReference type="PANTHER" id="PTHR23253:SF9">
    <property type="entry name" value="EUKARYOTIC TRANSLATION INITIATION FACTOR 4 GAMMA 2"/>
    <property type="match status" value="1"/>
</dbReference>
<feature type="region of interest" description="Disordered" evidence="18">
    <location>
        <begin position="1703"/>
        <end position="1731"/>
    </location>
</feature>
<feature type="compositionally biased region" description="Polar residues" evidence="18">
    <location>
        <begin position="1431"/>
        <end position="1458"/>
    </location>
</feature>
<feature type="repeat" description="PPR" evidence="17">
    <location>
        <begin position="522"/>
        <end position="556"/>
    </location>
</feature>
<sequence>MIKQQQAHVLKGFSHNFCPFLLVKIMKLFGNRQISFAFFKFYSSGDDYTEGTVRACCMAAHLLAAKGLRPSAQDLLSWVVARIGLGRSWEVVEYMCSEHCKHETDISVLDSLMRAFLNADMVPQAMEMVDRMREVGAKPSSSAVNILFKLLLRIGDYGSVWKLFRDMVDKGPRPSNYTFNVMILGFVRKGYLEIGEYLSYMMEKFQLEPDVYAYNILINAYCIRGQTSDGLALLRFMIERGCNPSNVTFNTLINALCMEGNVVEARKLFREMGVFPNTIMYNTLINGYVKARDIGQANMLYEEMRNAGVPPDGVTFNILVAGHYRYGREEDGDRLLRDLSVSGLLHDSSLSDISVAGLCWAGRLDEAMGILEEMLEKGMTVSLIAFNSVIAAYSSAGVEDRAFEAYKLMVNYGLSPSSSTCSSLLMALCGKGRLLEARELMNGMIDKGFPVNKVAFTVLLDGCFKMGDIPAAQSLWEEMERRGMSPDAVAFSAIIDGLSKAGLVEEAYIVFFKMSKKGFVPNNYAYNSLIGGFVNCGRLSEALKLEKEMRQRGLVPDVFTINIIINGFCKQGRMKSAVDTFMDMYRTGLTPDIVTYNTLISGYCKAFDMVNLDNFVNKLHASGWDPDITTYNVRIHGFCSSRRMNQAVMMLDELVSSGVVPNTVTYNTMMTGVCNDILDRAMILTAKLLKMAFVPNIVTTNLLLSHLCKQGLPERTLMWGQKLSEICVDFDEITIKILDRAYRNIQEDAHYSRGTSGKSLFLDFLMYITYDYLCRYRTPSEKGFLHDNNVDIPMEEKDAALGNGGLGRLALCFLDSMATLNLPAWGCGLRYRYGLFKQRVGKEGQEKWLKTGLSTAVHYFRLAEISGVLCLGSPSFFEATTLFSDLRREKLGLRQWSEFPSKDNFLYNHTVLPEALEKWSQAVMWKLLPRHMEIIEEIYKRFMAMIKSTQPDVESKISSMIGLGTLLSGSRIISDGMLQAAAGWSITSSSKLNVQTVIMSAHGHVPVGFARLGLAWSSGYGCCFVVGGLGLAQVGFRFPISFGFELLGLARLGLAWICGYGCYFVVAGLGLAQDQLFPVGIEDEISGEENISSSLFLDNLKDHGYSDEHLFAAYGTVDRKNVDANCLGVNEIRFDHCCQAFVSWLDWFQLDLQMLMVYVLSRRCRHPVSVVQRLPQGLRRYFLHGGSSTWILIAHGYRIWPVEVVDQRFCDGWDEFCDVHKLKPGYKVIFACPHMQRRKLHPPLGTDAPIFVVYCLASGQITNLRTSCLPSAISHEQSVLKFGHLHLPVVQLRSGRRTFSSVVGGQEECAAVEENKNNRADRSDSSQYRKLGGRSGTSAQPKNFSGGSGKGGGGPAPPPSSTSTNSSLSSNRSFKKPNNAQGGQSRVSGVGVNPDPSYASAARTLQNGTHLQPSAQANAPVAGVPLRPTTDMATQKSTQAGPKAPSSQPAIVNSDSTPPATPAKREASKSFPLQFGSISPGFVNGMQIPARTNSAPPNLDEQQRDQVRHDSQRTAQPFPIPSVPKKQMPRKDGDAGDQSVTGEAHQMAKPKRDVQFSSVSPVTQTQKTSVHHGPGVSMPMPFHQPQVPVQQGGPKPPIQSQGMASPSLPVPMPMPMPMPLPMGNAPQLQQSVFLPSLQPHPMQPQGIMHPGQSLNFPPQMGPHMPPQLGNLGISIGSPFAQHQAGNYGVQRKPVKITHPDTHEELRLGGSSGTRSHPNVPQSQPITSIPPARPINYYPNSYTPNPLFFPASSSVPLTSTQINPSSQAPRFSYPPSQSTQTPAFVNPSAHNSYSYSSKISAPLHGGSESSSLEHSRGVHSAMSSAPPASVQVTIKQATGLSVEKIADSSQVVSSASIEKGETPTIFQQPGEDGSLNLQSNSDTSQHPKRSLEPTSSSVAAAVKESTAASPSVDAPLEKSAPIVTNSTENRRQTISRADSIKDQQKKQIKKGFSLPHHQVPGQSSSISSLSCQSSELTNSFTHAETMVTASSSNRGGIVESAKESLSTHSTTTADAPEFKIDSGQQGSTCESSETLGSSAIVDSLETDNHARRNDSSPDNEPLKLETMGTRDSEAPKEDKYRSESSAESVCTKSTELVNQTEPNSGVKVTNNLQGFNPEIAGKDSEEPLGHCMKDDVVADELVIPTSLVPDDTNDKTSPSSNSDSKTSISDVSCCRSDSLGSRQAVVTKSVLSDEGEAPVSAIPSVSERALESEGEGTEYVNVGLVSLPAAASKDKPVVELSRSKSNVSKGKKKRKEFLQKADALGTTADLYMAYKGPEEKNGTVASLESTTCASSVASKQEFVDTTQDDVVLKKDQHKFEPDDWEDADDFSTPRLEAMDDGKQVHGGLKHHSDDGNGVMTKKYSRDFLLKFSEQFSELPEGLEITSDIAEAFMASNLIASRESYPSPGRIIDRPSSVSRLDRHGSGLGGDDKWNKLPGPPVSGQDSRMDGYGGNFRPGQVGNYGVLRNPRAQTPPQYVGGILSGPVQSLGSQGGVQRNTPDSDRWQRASSFQKGLIPSPQTPLQIMHKAEKKYEVGKVTDEEMAKQRQLKAILNKLTPQNFEKLFEQVKAVNIDSADTLAGVISQIFDKALMEPTFCEMYANFCHHLAGELPDFNEDDEKITFKRLLLNKCQEEFERDAREQEETDRADEEGEVKQSEGKREEKRIQARRRMLGNIRLIGELFKKGMLTERIMHECIKKLLGQYQNPLGQYQNPDDEDIEALCKLMSTIGEMIDRPKAKDHMDAYFDMMAVLSNDMKLSSRLRFMLKDSIDLRKNKWQQRRKVEGPKKIEEVHRDAAQERHVQAGRLARAPSMNSSVRNRQLPDFGPRGSGMLSSPNTQMGSLRGLPPQLRGHGIQDARLEDRHSFENRVLSVPLPQRPIVEDSITLGPQGGLARGMSSRGQPSMPTSQNGYSSVPEKTVYSSRDDLMPRYMTDRFGPSHDQSGIQDRNVNFGNRELRNADRSVDRSRPISPIIHSREQIRPQSISSVNVFPEERLRDKSIAAIKEFYSAKDEKEVAFCVKELNAPSFYPTMISIWVTDSFERKDMERDLLATLLINLSKSQDAMLNGDHLIKGFESVLATLEDAVNDAPKAGEFLGRIFAKIIIEHVIPFKEVGLLILEGGEEPGSLVEVGLAAEVVGTILETIKLEKGTRYGASLRKQIKKMEVSQHSKYFCVLLQYAVKRKAVGIWGCKDCGKVKAGGAYTLNTASAVTVRSTIRRLREQTES</sequence>
<proteinExistence type="inferred from homology"/>
<evidence type="ECO:0000256" key="16">
    <source>
        <dbReference type="ARBA" id="ARBA00075135"/>
    </source>
</evidence>
<feature type="region of interest" description="Disordered" evidence="18">
    <location>
        <begin position="1755"/>
        <end position="1828"/>
    </location>
</feature>
<accession>A0AAV6JH09</accession>
<keyword evidence="12" id="KW-0804">Transcription</keyword>
<dbReference type="InterPro" id="IPR002674">
    <property type="entry name" value="Ribosomal_eL43"/>
</dbReference>
<evidence type="ECO:0000256" key="6">
    <source>
        <dbReference type="ARBA" id="ARBA00022737"/>
    </source>
</evidence>
<dbReference type="GO" id="GO:0005975">
    <property type="term" value="P:carbohydrate metabolic process"/>
    <property type="evidence" value="ECO:0007669"/>
    <property type="project" value="InterPro"/>
</dbReference>
<feature type="repeat" description="PPR" evidence="17">
    <location>
        <begin position="452"/>
        <end position="486"/>
    </location>
</feature>
<evidence type="ECO:0000313" key="20">
    <source>
        <dbReference type="EMBL" id="KAG5538775.1"/>
    </source>
</evidence>
<feature type="compositionally biased region" description="Polar residues" evidence="18">
    <location>
        <begin position="1874"/>
        <end position="1883"/>
    </location>
</feature>
<dbReference type="NCBIfam" id="TIGR00756">
    <property type="entry name" value="PPR"/>
    <property type="match status" value="11"/>
</dbReference>
<comment type="caution">
    <text evidence="20">The sequence shown here is derived from an EMBL/GenBank/DDBJ whole genome shotgun (WGS) entry which is preliminary data.</text>
</comment>
<feature type="region of interest" description="Disordered" evidence="18">
    <location>
        <begin position="2145"/>
        <end position="2171"/>
    </location>
</feature>
<keyword evidence="13" id="KW-0539">Nucleus</keyword>
<dbReference type="Pfam" id="PF00343">
    <property type="entry name" value="Phosphorylase"/>
    <property type="match status" value="2"/>
</dbReference>
<evidence type="ECO:0000256" key="10">
    <source>
        <dbReference type="ARBA" id="ARBA00023015"/>
    </source>
</evidence>
<reference evidence="20" key="1">
    <citation type="submission" date="2020-08" db="EMBL/GenBank/DDBJ databases">
        <title>Plant Genome Project.</title>
        <authorList>
            <person name="Zhang R.-G."/>
        </authorList>
    </citation>
    <scope>NUCLEOTIDE SEQUENCE</scope>
    <source>
        <strain evidence="20">WSP0</strain>
        <tissue evidence="20">Leaf</tissue>
    </source>
</reference>
<feature type="repeat" description="PPR" evidence="17">
    <location>
        <begin position="277"/>
        <end position="311"/>
    </location>
</feature>
<feature type="repeat" description="PPR" evidence="17">
    <location>
        <begin position="105"/>
        <end position="139"/>
    </location>
</feature>
<dbReference type="GO" id="GO:0003729">
    <property type="term" value="F:mRNA binding"/>
    <property type="evidence" value="ECO:0007669"/>
    <property type="project" value="TreeGrafter"/>
</dbReference>
<feature type="region of interest" description="Disordered" evidence="18">
    <location>
        <begin position="1987"/>
        <end position="2125"/>
    </location>
</feature>
<evidence type="ECO:0000256" key="2">
    <source>
        <dbReference type="ARBA" id="ARBA00005775"/>
    </source>
</evidence>
<evidence type="ECO:0000256" key="12">
    <source>
        <dbReference type="ARBA" id="ARBA00023163"/>
    </source>
</evidence>
<evidence type="ECO:0000256" key="8">
    <source>
        <dbReference type="ARBA" id="ARBA00022917"/>
    </source>
</evidence>
<dbReference type="FunFam" id="1.25.40.180:FF:000034">
    <property type="entry name" value="Eukaryotic translation initiation factor 4G"/>
    <property type="match status" value="1"/>
</dbReference>
<comment type="similarity">
    <text evidence="2">Belongs to the eukaryotic initiation factor 4G family.</text>
</comment>
<dbReference type="Gene3D" id="1.25.40.180">
    <property type="match status" value="2"/>
</dbReference>
<feature type="compositionally biased region" description="Polar residues" evidence="18">
    <location>
        <begin position="1921"/>
        <end position="1935"/>
    </location>
</feature>
<evidence type="ECO:0000256" key="14">
    <source>
        <dbReference type="ARBA" id="ARBA00023274"/>
    </source>
</evidence>
<feature type="compositionally biased region" description="Basic and acidic residues" evidence="18">
    <location>
        <begin position="2652"/>
        <end position="2665"/>
    </location>
</feature>
<name>A0AAV6JH09_9ERIC</name>
<feature type="compositionally biased region" description="Polar residues" evidence="18">
    <location>
        <begin position="1403"/>
        <end position="1417"/>
    </location>
</feature>
<feature type="repeat" description="PPR" evidence="17">
    <location>
        <begin position="245"/>
        <end position="275"/>
    </location>
</feature>
<dbReference type="SUPFAM" id="SSF57829">
    <property type="entry name" value="Zn-binding ribosomal proteins"/>
    <property type="match status" value="1"/>
</dbReference>
<evidence type="ECO:0000256" key="1">
    <source>
        <dbReference type="ARBA" id="ARBA00004123"/>
    </source>
</evidence>
<dbReference type="FunFam" id="1.25.40.180:FF:000024">
    <property type="entry name" value="Eukaryotic translation initiation factor 4G"/>
    <property type="match status" value="1"/>
</dbReference>
<dbReference type="GO" id="GO:0005840">
    <property type="term" value="C:ribosome"/>
    <property type="evidence" value="ECO:0007669"/>
    <property type="project" value="UniProtKB-KW"/>
</dbReference>
<dbReference type="SUPFAM" id="SSF101936">
    <property type="entry name" value="DNA-binding pseudobarrel domain"/>
    <property type="match status" value="1"/>
</dbReference>
<evidence type="ECO:0000259" key="19">
    <source>
        <dbReference type="PROSITE" id="PS51366"/>
    </source>
</evidence>
<gene>
    <name evidence="20" type="ORF">RHGRI_019356</name>
</gene>
<feature type="compositionally biased region" description="Polar residues" evidence="18">
    <location>
        <begin position="2021"/>
        <end position="2036"/>
    </location>
</feature>
<dbReference type="InterPro" id="IPR011990">
    <property type="entry name" value="TPR-like_helical_dom_sf"/>
</dbReference>
<dbReference type="Gene3D" id="2.20.25.30">
    <property type="match status" value="1"/>
</dbReference>
<feature type="repeat" description="PPR" evidence="17">
    <location>
        <begin position="382"/>
        <end position="416"/>
    </location>
</feature>
<dbReference type="SUPFAM" id="SSF53756">
    <property type="entry name" value="UDP-Glycosyltransferase/glycogen phosphorylase"/>
    <property type="match status" value="1"/>
</dbReference>
<dbReference type="GO" id="GO:0008184">
    <property type="term" value="F:glycogen phosphorylase activity"/>
    <property type="evidence" value="ECO:0007669"/>
    <property type="project" value="InterPro"/>
</dbReference>
<keyword evidence="9" id="KW-0689">Ribosomal protein</keyword>
<dbReference type="GO" id="GO:0003735">
    <property type="term" value="F:structural constituent of ribosome"/>
    <property type="evidence" value="ECO:0007669"/>
    <property type="project" value="InterPro"/>
</dbReference>
<organism evidence="20 21">
    <name type="scientific">Rhododendron griersonianum</name>
    <dbReference type="NCBI Taxonomy" id="479676"/>
    <lineage>
        <taxon>Eukaryota</taxon>
        <taxon>Viridiplantae</taxon>
        <taxon>Streptophyta</taxon>
        <taxon>Embryophyta</taxon>
        <taxon>Tracheophyta</taxon>
        <taxon>Spermatophyta</taxon>
        <taxon>Magnoliopsida</taxon>
        <taxon>eudicotyledons</taxon>
        <taxon>Gunneridae</taxon>
        <taxon>Pentapetalae</taxon>
        <taxon>asterids</taxon>
        <taxon>Ericales</taxon>
        <taxon>Ericaceae</taxon>
        <taxon>Ericoideae</taxon>
        <taxon>Rhodoreae</taxon>
        <taxon>Rhododendron</taxon>
    </lineage>
</organism>
<keyword evidence="14" id="KW-0687">Ribonucleoprotein</keyword>
<dbReference type="Pfam" id="PF01535">
    <property type="entry name" value="PPR"/>
    <property type="match status" value="2"/>
</dbReference>
<dbReference type="EMBL" id="JACTNZ010000007">
    <property type="protein sequence ID" value="KAG5538775.1"/>
    <property type="molecule type" value="Genomic_DNA"/>
</dbReference>
<feature type="compositionally biased region" description="Low complexity" evidence="18">
    <location>
        <begin position="1381"/>
        <end position="1392"/>
    </location>
</feature>
<feature type="region of interest" description="Disordered" evidence="18">
    <location>
        <begin position="1844"/>
        <end position="1969"/>
    </location>
</feature>
<evidence type="ECO:0000256" key="3">
    <source>
        <dbReference type="ARBA" id="ARBA00006047"/>
    </source>
</evidence>
<dbReference type="GO" id="GO:1990904">
    <property type="term" value="C:ribonucleoprotein complex"/>
    <property type="evidence" value="ECO:0007669"/>
    <property type="project" value="UniProtKB-KW"/>
</dbReference>
<evidence type="ECO:0000313" key="21">
    <source>
        <dbReference type="Proteomes" id="UP000823749"/>
    </source>
</evidence>
<dbReference type="Gene3D" id="1.25.40.10">
    <property type="entry name" value="Tetratricopeptide repeat domain"/>
    <property type="match status" value="7"/>
</dbReference>
<keyword evidence="10" id="KW-0805">Transcription regulation</keyword>
<keyword evidence="5" id="KW-0396">Initiation factor</keyword>
<dbReference type="Pfam" id="PF13041">
    <property type="entry name" value="PPR_2"/>
    <property type="match status" value="7"/>
</dbReference>
<feature type="region of interest" description="Disordered" evidence="18">
    <location>
        <begin position="1313"/>
        <end position="1558"/>
    </location>
</feature>
<evidence type="ECO:0000256" key="18">
    <source>
        <dbReference type="SAM" id="MobiDB-lite"/>
    </source>
</evidence>
<feature type="repeat" description="PPR" evidence="17">
    <location>
        <begin position="592"/>
        <end position="626"/>
    </location>
</feature>
<dbReference type="InterPro" id="IPR011331">
    <property type="entry name" value="Ribosomal_eL37/eL43"/>
</dbReference>
<dbReference type="SUPFAM" id="SSF48371">
    <property type="entry name" value="ARM repeat"/>
    <property type="match status" value="2"/>
</dbReference>
<dbReference type="SMART" id="SM00543">
    <property type="entry name" value="MIF4G"/>
    <property type="match status" value="1"/>
</dbReference>
<feature type="domain" description="MI" evidence="19">
    <location>
        <begin position="2994"/>
        <end position="3118"/>
    </location>
</feature>
<evidence type="ECO:0000256" key="5">
    <source>
        <dbReference type="ARBA" id="ARBA00022540"/>
    </source>
</evidence>
<dbReference type="GO" id="GO:0003743">
    <property type="term" value="F:translation initiation factor activity"/>
    <property type="evidence" value="ECO:0007669"/>
    <property type="project" value="UniProtKB-KW"/>
</dbReference>